<comment type="caution">
    <text evidence="8">The sequence shown here is derived from an EMBL/GenBank/DDBJ whole genome shotgun (WGS) entry which is preliminary data.</text>
</comment>
<dbReference type="InterPro" id="IPR002523">
    <property type="entry name" value="MgTranspt_CorA/ZnTranspt_ZntB"/>
</dbReference>
<proteinExistence type="inferred from homology"/>
<feature type="region of interest" description="Disordered" evidence="7">
    <location>
        <begin position="35"/>
        <end position="59"/>
    </location>
</feature>
<dbReference type="Proteomes" id="UP001415857">
    <property type="component" value="Unassembled WGS sequence"/>
</dbReference>
<evidence type="ECO:0000256" key="6">
    <source>
        <dbReference type="RuleBase" id="RU366041"/>
    </source>
</evidence>
<dbReference type="Gene3D" id="2.40.128.330">
    <property type="match status" value="1"/>
</dbReference>
<dbReference type="CDD" id="cd12823">
    <property type="entry name" value="Mrs2_Mfm1p-like"/>
    <property type="match status" value="1"/>
</dbReference>
<keyword evidence="6" id="KW-0460">Magnesium</keyword>
<dbReference type="Gene3D" id="1.20.58.340">
    <property type="entry name" value="Magnesium transport protein CorA, transmembrane region"/>
    <property type="match status" value="2"/>
</dbReference>
<dbReference type="SUPFAM" id="SSF144083">
    <property type="entry name" value="Magnesium transport protein CorA, transmembrane region"/>
    <property type="match status" value="1"/>
</dbReference>
<sequence length="428" mass="48331">MWTSLHCTRTLWKNYMLHFYLQIFPESASSHHTGRYNSDGYGKNQSRGSFPGLKKRGHGSRSWIKIDHNGNSKTLELDKATLMRHCSLPARDLRLLDPLFIYPSTILGREKAIVVSLEQIRCIITADEVILMNSLDGCVVQYKSELCKRLQRNKDQADDLPFEFRALELALELTCLSLDSQVKELQMEIYPVLDELTSSISTLNLERVRRFKGHLLALTQRVQKVRDEIEHLMDDDGDMAEMYLTEKKQAYSLSDQCIQTNVLGGSRVVSKSAPVSPVGSSSGAQRLQRAFSSIISSSKHGSLTGSSNNGENVEQLEMLLEAYFVFIDNTLSKLLSLKEYIDDTEDLINIKLANVQNQLIQFELLLTAATFVATIFAVVAGVFGMNFASTIFDYPSAFHWVLVITGIACGFLYFAFLIYLKHKRICPL</sequence>
<feature type="transmembrane region" description="Helical" evidence="6">
    <location>
        <begin position="364"/>
        <end position="385"/>
    </location>
</feature>
<evidence type="ECO:0000313" key="8">
    <source>
        <dbReference type="EMBL" id="KAK9276357.1"/>
    </source>
</evidence>
<evidence type="ECO:0000256" key="5">
    <source>
        <dbReference type="ARBA" id="ARBA00023136"/>
    </source>
</evidence>
<dbReference type="PANTHER" id="PTHR13890:SF39">
    <property type="entry name" value="MAGNESIUM TRANSPORTER MRS2-5"/>
    <property type="match status" value="1"/>
</dbReference>
<dbReference type="GO" id="GO:0015095">
    <property type="term" value="F:magnesium ion transmembrane transporter activity"/>
    <property type="evidence" value="ECO:0007669"/>
    <property type="project" value="UniProtKB-ARBA"/>
</dbReference>
<evidence type="ECO:0000313" key="9">
    <source>
        <dbReference type="Proteomes" id="UP001415857"/>
    </source>
</evidence>
<comment type="similarity">
    <text evidence="2 6">Belongs to the CorA metal ion transporter (MIT) (TC 1.A.35.5) family.</text>
</comment>
<organism evidence="8 9">
    <name type="scientific">Liquidambar formosana</name>
    <name type="common">Formosan gum</name>
    <dbReference type="NCBI Taxonomy" id="63359"/>
    <lineage>
        <taxon>Eukaryota</taxon>
        <taxon>Viridiplantae</taxon>
        <taxon>Streptophyta</taxon>
        <taxon>Embryophyta</taxon>
        <taxon>Tracheophyta</taxon>
        <taxon>Spermatophyta</taxon>
        <taxon>Magnoliopsida</taxon>
        <taxon>eudicotyledons</taxon>
        <taxon>Gunneridae</taxon>
        <taxon>Pentapetalae</taxon>
        <taxon>Saxifragales</taxon>
        <taxon>Altingiaceae</taxon>
        <taxon>Liquidambar</taxon>
    </lineage>
</organism>
<dbReference type="InterPro" id="IPR039204">
    <property type="entry name" value="MRS2-like"/>
</dbReference>
<evidence type="ECO:0000256" key="7">
    <source>
        <dbReference type="SAM" id="MobiDB-lite"/>
    </source>
</evidence>
<keyword evidence="6" id="KW-0406">Ion transport</keyword>
<comment type="subcellular location">
    <subcellularLocation>
        <location evidence="1 6">Membrane</location>
        <topology evidence="1 6">Multi-pass membrane protein</topology>
    </subcellularLocation>
</comment>
<protein>
    <recommendedName>
        <fullName evidence="6">Magnesium transporter</fullName>
    </recommendedName>
</protein>
<keyword evidence="9" id="KW-1185">Reference proteome</keyword>
<gene>
    <name evidence="8" type="ORF">L1049_005889</name>
</gene>
<name>A0AAP0REJ1_LIQFO</name>
<evidence type="ECO:0000256" key="1">
    <source>
        <dbReference type="ARBA" id="ARBA00004141"/>
    </source>
</evidence>
<dbReference type="AlphaFoldDB" id="A0AAP0REJ1"/>
<keyword evidence="5 6" id="KW-0472">Membrane</keyword>
<keyword evidence="4 6" id="KW-1133">Transmembrane helix</keyword>
<comment type="function">
    <text evidence="6">Magnesium transporter that may mediate the influx of magnesium.</text>
</comment>
<keyword evidence="3 6" id="KW-0812">Transmembrane</keyword>
<feature type="transmembrane region" description="Helical" evidence="6">
    <location>
        <begin position="397"/>
        <end position="420"/>
    </location>
</feature>
<dbReference type="EMBL" id="JBBPBK010000010">
    <property type="protein sequence ID" value="KAK9276357.1"/>
    <property type="molecule type" value="Genomic_DNA"/>
</dbReference>
<accession>A0AAP0REJ1</accession>
<dbReference type="Pfam" id="PF01544">
    <property type="entry name" value="CorA"/>
    <property type="match status" value="1"/>
</dbReference>
<evidence type="ECO:0000256" key="3">
    <source>
        <dbReference type="ARBA" id="ARBA00022692"/>
    </source>
</evidence>
<dbReference type="InterPro" id="IPR045863">
    <property type="entry name" value="CorA_TM1_TM2"/>
</dbReference>
<dbReference type="PANTHER" id="PTHR13890">
    <property type="entry name" value="RNA SPLICING PROTEIN MRS2, MITOCHONDRIAL"/>
    <property type="match status" value="1"/>
</dbReference>
<evidence type="ECO:0000256" key="4">
    <source>
        <dbReference type="ARBA" id="ARBA00022989"/>
    </source>
</evidence>
<dbReference type="GO" id="GO:0016020">
    <property type="term" value="C:membrane"/>
    <property type="evidence" value="ECO:0007669"/>
    <property type="project" value="UniProtKB-SubCell"/>
</dbReference>
<evidence type="ECO:0000256" key="2">
    <source>
        <dbReference type="ARBA" id="ARBA00007535"/>
    </source>
</evidence>
<dbReference type="Pfam" id="PF22099">
    <property type="entry name" value="MRS2-like"/>
    <property type="match status" value="1"/>
</dbReference>
<dbReference type="FunFam" id="2.40.128.330:FF:000001">
    <property type="entry name" value="Magnesium transporter MRS2-1"/>
    <property type="match status" value="1"/>
</dbReference>
<reference evidence="8 9" key="1">
    <citation type="journal article" date="2024" name="Plant J.">
        <title>Genome sequences and population genomics reveal climatic adaptation and genomic divergence between two closely related sweetgum species.</title>
        <authorList>
            <person name="Xu W.Q."/>
            <person name="Ren C.Q."/>
            <person name="Zhang X.Y."/>
            <person name="Comes H.P."/>
            <person name="Liu X.H."/>
            <person name="Li Y.G."/>
            <person name="Kettle C.J."/>
            <person name="Jalonen R."/>
            <person name="Gaisberger H."/>
            <person name="Ma Y.Z."/>
            <person name="Qiu Y.X."/>
        </authorList>
    </citation>
    <scope>NUCLEOTIDE SEQUENCE [LARGE SCALE GENOMIC DNA]</scope>
    <source>
        <strain evidence="8">Hangzhou</strain>
    </source>
</reference>
<keyword evidence="6" id="KW-0813">Transport</keyword>